<sequence length="317" mass="33981">MTDAARPTPHDREGAVNAQETEPPTQDDLEDAPDGVGAHHLDAPLARTLVFEALSKRPTGRQIAEVQRHAAAGRYGRGWRRAVESRSPRPSSMAMFVGGVVAVPFLIAVVVAVVQGDSETALFGLGATAVVTVVAGGLGYWGAAAARRRRWRRHARAALFAEANGLQLRLFAHQDVLPAAVRWRPGDVRLQSLHADVMSARVGGLLLMTGTRTTDVRRGESTSTFHQLWAGLRLEGAPADDGSEPHWAELRAWCTRQVRRDAVELTIGNGWLVLATEGLRDDLPVLETLMAGIDLALALIEEGAAGSGSDDVRDAPV</sequence>
<reference evidence="3 4" key="1">
    <citation type="submission" date="2018-11" db="EMBL/GenBank/DDBJ databases">
        <title>Complete genome sequencing of the Actinobacteria Serinibacter sp. K3-2.</title>
        <authorList>
            <person name="Rakitin A.L."/>
            <person name="Beletsky A.V."/>
            <person name="Mardanov A.V."/>
            <person name="Ravin N.V."/>
            <person name="Gromova A.S."/>
            <person name="Filippova S.N."/>
            <person name="Gal'Chenko V.F."/>
        </authorList>
    </citation>
    <scope>NUCLEOTIDE SEQUENCE [LARGE SCALE GENOMIC DNA]</scope>
    <source>
        <strain evidence="3 4">K3-2</strain>
    </source>
</reference>
<evidence type="ECO:0000256" key="1">
    <source>
        <dbReference type="SAM" id="MobiDB-lite"/>
    </source>
</evidence>
<gene>
    <name evidence="3" type="ORF">SERN_1170</name>
</gene>
<evidence type="ECO:0000256" key="2">
    <source>
        <dbReference type="SAM" id="Phobius"/>
    </source>
</evidence>
<organism evidence="3 4">
    <name type="scientific">Serinibacter arcticus</name>
    <dbReference type="NCBI Taxonomy" id="1655435"/>
    <lineage>
        <taxon>Bacteria</taxon>
        <taxon>Bacillati</taxon>
        <taxon>Actinomycetota</taxon>
        <taxon>Actinomycetes</taxon>
        <taxon>Micrococcales</taxon>
        <taxon>Beutenbergiaceae</taxon>
        <taxon>Serinibacter</taxon>
    </lineage>
</organism>
<protein>
    <submittedName>
        <fullName evidence="3">Uncharacterized protein</fullName>
    </submittedName>
</protein>
<keyword evidence="2" id="KW-1133">Transmembrane helix</keyword>
<feature type="transmembrane region" description="Helical" evidence="2">
    <location>
        <begin position="121"/>
        <end position="143"/>
    </location>
</feature>
<accession>A0A4Z1DZY7</accession>
<name>A0A4Z1DZY7_9MICO</name>
<feature type="transmembrane region" description="Helical" evidence="2">
    <location>
        <begin position="94"/>
        <end position="115"/>
    </location>
</feature>
<dbReference type="Proteomes" id="UP000297318">
    <property type="component" value="Unassembled WGS sequence"/>
</dbReference>
<keyword evidence="2" id="KW-0812">Transmembrane</keyword>
<comment type="caution">
    <text evidence="3">The sequence shown here is derived from an EMBL/GenBank/DDBJ whole genome shotgun (WGS) entry which is preliminary data.</text>
</comment>
<dbReference type="EMBL" id="RHPJ01000002">
    <property type="protein sequence ID" value="TGO05166.1"/>
    <property type="molecule type" value="Genomic_DNA"/>
</dbReference>
<evidence type="ECO:0000313" key="3">
    <source>
        <dbReference type="EMBL" id="TGO05166.1"/>
    </source>
</evidence>
<feature type="region of interest" description="Disordered" evidence="1">
    <location>
        <begin position="1"/>
        <end position="38"/>
    </location>
</feature>
<evidence type="ECO:0000313" key="4">
    <source>
        <dbReference type="Proteomes" id="UP000297318"/>
    </source>
</evidence>
<keyword evidence="2" id="KW-0472">Membrane</keyword>
<dbReference type="AlphaFoldDB" id="A0A4Z1DZY7"/>
<proteinExistence type="predicted"/>
<keyword evidence="4" id="KW-1185">Reference proteome</keyword>